<dbReference type="EMBL" id="JAFJYH010000059">
    <property type="protein sequence ID" value="KAG4421813.1"/>
    <property type="molecule type" value="Genomic_DNA"/>
</dbReference>
<dbReference type="PANTHER" id="PTHR47534:SF3">
    <property type="entry name" value="ALCOHOL DEHYDROGENASE-LIKE C-TERMINAL DOMAIN-CONTAINING PROTEIN"/>
    <property type="match status" value="1"/>
</dbReference>
<dbReference type="GO" id="GO:0016491">
    <property type="term" value="F:oxidoreductase activity"/>
    <property type="evidence" value="ECO:0007669"/>
    <property type="project" value="UniProtKB-KW"/>
</dbReference>
<proteinExistence type="predicted"/>
<accession>A0A8H7WBC1</accession>
<organism evidence="2 3">
    <name type="scientific">Cadophora malorum</name>
    <dbReference type="NCBI Taxonomy" id="108018"/>
    <lineage>
        <taxon>Eukaryota</taxon>
        <taxon>Fungi</taxon>
        <taxon>Dikarya</taxon>
        <taxon>Ascomycota</taxon>
        <taxon>Pezizomycotina</taxon>
        <taxon>Leotiomycetes</taxon>
        <taxon>Helotiales</taxon>
        <taxon>Ploettnerulaceae</taxon>
        <taxon>Cadophora</taxon>
    </lineage>
</organism>
<sequence length="348" mass="37897">MTFTGVSLEDVLAHNRNLKKGPKGLVGVFVGGTSGIGEWTFRAFIKHTTSPRAYLIGRNKAVAKKIVSEAQISNPDAKIQFMPADCSLLKEVSRICDEIKKKEEEISGSGKAQVNVLVLSQSSSGLGGRSETSEGIDAKFSLIYHSRLLFTHLLTPLLTNAQATGLPSRTLSILLTGRETTLDLSNLSLKEKYSTSACLTYATTMTTLSFHELARRNAEKGLVGGMDYIHVNPGIVKTGVMRYLPWYMRAISHVGYAVLTPWRTDVEESGERCLEMGFAGRYGGKDGDENLEKVEGVDGCQGAYTVFKTGESTGTKDAVKIMIREGAGNVVWDNTLDIFEKVKTQGKV</sequence>
<dbReference type="InterPro" id="IPR052228">
    <property type="entry name" value="Sec_Metab_Biosynth_Oxidored"/>
</dbReference>
<keyword evidence="1" id="KW-0560">Oxidoreductase</keyword>
<dbReference type="AlphaFoldDB" id="A0A8H7WBC1"/>
<gene>
    <name evidence="2" type="ORF">IFR04_005063</name>
</gene>
<dbReference type="InterPro" id="IPR036291">
    <property type="entry name" value="NAD(P)-bd_dom_sf"/>
</dbReference>
<dbReference type="Proteomes" id="UP000664132">
    <property type="component" value="Unassembled WGS sequence"/>
</dbReference>
<comment type="caution">
    <text evidence="2">The sequence shown here is derived from an EMBL/GenBank/DDBJ whole genome shotgun (WGS) entry which is preliminary data.</text>
</comment>
<evidence type="ECO:0000313" key="3">
    <source>
        <dbReference type="Proteomes" id="UP000664132"/>
    </source>
</evidence>
<evidence type="ECO:0000256" key="1">
    <source>
        <dbReference type="ARBA" id="ARBA00023002"/>
    </source>
</evidence>
<keyword evidence="3" id="KW-1185">Reference proteome</keyword>
<dbReference type="Gene3D" id="3.40.50.720">
    <property type="entry name" value="NAD(P)-binding Rossmann-like Domain"/>
    <property type="match status" value="1"/>
</dbReference>
<dbReference type="OrthoDB" id="2898509at2759"/>
<evidence type="ECO:0008006" key="4">
    <source>
        <dbReference type="Google" id="ProtNLM"/>
    </source>
</evidence>
<name>A0A8H7WBC1_9HELO</name>
<dbReference type="PANTHER" id="PTHR47534">
    <property type="entry name" value="YALI0E05731P"/>
    <property type="match status" value="1"/>
</dbReference>
<reference evidence="2" key="1">
    <citation type="submission" date="2021-02" db="EMBL/GenBank/DDBJ databases">
        <title>Genome sequence Cadophora malorum strain M34.</title>
        <authorList>
            <person name="Stefanovic E."/>
            <person name="Vu D."/>
            <person name="Scully C."/>
            <person name="Dijksterhuis J."/>
            <person name="Roader J."/>
            <person name="Houbraken J."/>
        </authorList>
    </citation>
    <scope>NUCLEOTIDE SEQUENCE</scope>
    <source>
        <strain evidence="2">M34</strain>
    </source>
</reference>
<protein>
    <recommendedName>
        <fullName evidence="4">NAD(P)-binding protein</fullName>
    </recommendedName>
</protein>
<dbReference type="SUPFAM" id="SSF51735">
    <property type="entry name" value="NAD(P)-binding Rossmann-fold domains"/>
    <property type="match status" value="1"/>
</dbReference>
<evidence type="ECO:0000313" key="2">
    <source>
        <dbReference type="EMBL" id="KAG4421813.1"/>
    </source>
</evidence>